<dbReference type="RefSeq" id="WP_058484146.1">
    <property type="nucleotide sequence ID" value="NZ_CAAAII010000001.1"/>
</dbReference>
<evidence type="ECO:0008006" key="4">
    <source>
        <dbReference type="Google" id="ProtNLM"/>
    </source>
</evidence>
<keyword evidence="1" id="KW-0175">Coiled coil</keyword>
<gene>
    <name evidence="2" type="ORF">Lspi_2235</name>
</gene>
<evidence type="ECO:0000313" key="3">
    <source>
        <dbReference type="Proteomes" id="UP000054877"/>
    </source>
</evidence>
<proteinExistence type="predicted"/>
<feature type="coiled-coil region" evidence="1">
    <location>
        <begin position="7"/>
        <end position="57"/>
    </location>
</feature>
<protein>
    <recommendedName>
        <fullName evidence="4">Membrane-associated HD superfamily hydrolase</fullName>
    </recommendedName>
</protein>
<evidence type="ECO:0000313" key="2">
    <source>
        <dbReference type="EMBL" id="KTD61605.1"/>
    </source>
</evidence>
<comment type="caution">
    <text evidence="2">The sequence shown here is derived from an EMBL/GenBank/DDBJ whole genome shotgun (WGS) entry which is preliminary data.</text>
</comment>
<dbReference type="AlphaFoldDB" id="A0A0W0YXF6"/>
<keyword evidence="3" id="KW-1185">Reference proteome</keyword>
<reference evidence="2 3" key="1">
    <citation type="submission" date="2015-11" db="EMBL/GenBank/DDBJ databases">
        <title>Genomic analysis of 38 Legionella species identifies large and diverse effector repertoires.</title>
        <authorList>
            <person name="Burstein D."/>
            <person name="Amaro F."/>
            <person name="Zusman T."/>
            <person name="Lifshitz Z."/>
            <person name="Cohen O."/>
            <person name="Gilbert J.A."/>
            <person name="Pupko T."/>
            <person name="Shuman H.A."/>
            <person name="Segal G."/>
        </authorList>
    </citation>
    <scope>NUCLEOTIDE SEQUENCE [LARGE SCALE GENOMIC DNA]</scope>
    <source>
        <strain evidence="2 3">Mt.St.Helens-9</strain>
    </source>
</reference>
<name>A0A0W0YXF6_LEGSP</name>
<sequence length="250" mass="28192">MPTHEEIRQEEKRKKNLEKERDILIRQELRGKELTSQQLMKDEAKKIRDEKQQTKADKAWAEVERVAKDLQSPGTATFAVELYTAFMKMWEGAELLNKAVHASAGAGPTAWLLKKIFVGGPTAMASFINRKIEDKAGKIISDTAPGSFEYDLHFNEDGSFDLDGPRYDGEDISDDSKERFKAGIMIWADLRGYKPNNETPPKLLSKEGNEPLTQEKFEALNTDGGLNINTFLGKRFTMPNITLESTPGPR</sequence>
<evidence type="ECO:0000256" key="1">
    <source>
        <dbReference type="SAM" id="Coils"/>
    </source>
</evidence>
<accession>A0A0W0YXF6</accession>
<dbReference type="PATRIC" id="fig|452.5.peg.2465"/>
<organism evidence="2 3">
    <name type="scientific">Legionella spiritensis</name>
    <dbReference type="NCBI Taxonomy" id="452"/>
    <lineage>
        <taxon>Bacteria</taxon>
        <taxon>Pseudomonadati</taxon>
        <taxon>Pseudomonadota</taxon>
        <taxon>Gammaproteobacteria</taxon>
        <taxon>Legionellales</taxon>
        <taxon>Legionellaceae</taxon>
        <taxon>Legionella</taxon>
    </lineage>
</organism>
<dbReference type="EMBL" id="LNYX01000031">
    <property type="protein sequence ID" value="KTD61605.1"/>
    <property type="molecule type" value="Genomic_DNA"/>
</dbReference>
<dbReference type="Proteomes" id="UP000054877">
    <property type="component" value="Unassembled WGS sequence"/>
</dbReference>
<dbReference type="STRING" id="452.Lspi_2235"/>